<keyword evidence="5" id="KW-1185">Reference proteome</keyword>
<evidence type="ECO:0000313" key="5">
    <source>
        <dbReference type="Proteomes" id="UP000640426"/>
    </source>
</evidence>
<dbReference type="PROSITE" id="PS51898">
    <property type="entry name" value="TYR_RECOMBINASE"/>
    <property type="match status" value="1"/>
</dbReference>
<dbReference type="PANTHER" id="PTHR30349:SF64">
    <property type="entry name" value="PROPHAGE INTEGRASE INTD-RELATED"/>
    <property type="match status" value="1"/>
</dbReference>
<evidence type="ECO:0000256" key="1">
    <source>
        <dbReference type="ARBA" id="ARBA00022908"/>
    </source>
</evidence>
<dbReference type="RefSeq" id="WP_199037189.1">
    <property type="nucleotide sequence ID" value="NZ_JAELXS010000004.1"/>
</dbReference>
<dbReference type="InterPro" id="IPR011010">
    <property type="entry name" value="DNA_brk_join_enz"/>
</dbReference>
<evidence type="ECO:0000256" key="2">
    <source>
        <dbReference type="ARBA" id="ARBA00023172"/>
    </source>
</evidence>
<protein>
    <submittedName>
        <fullName evidence="4">Tyrosine-type recombinase/integrase</fullName>
    </submittedName>
</protein>
<evidence type="ECO:0000259" key="3">
    <source>
        <dbReference type="PROSITE" id="PS51898"/>
    </source>
</evidence>
<keyword evidence="1" id="KW-0229">DNA integration</keyword>
<dbReference type="InterPro" id="IPR013762">
    <property type="entry name" value="Integrase-like_cat_sf"/>
</dbReference>
<dbReference type="Pfam" id="PF00589">
    <property type="entry name" value="Phage_integrase"/>
    <property type="match status" value="1"/>
</dbReference>
<organism evidence="4 5">
    <name type="scientific">Sphingomonas mollis</name>
    <dbReference type="NCBI Taxonomy" id="2795726"/>
    <lineage>
        <taxon>Bacteria</taxon>
        <taxon>Pseudomonadati</taxon>
        <taxon>Pseudomonadota</taxon>
        <taxon>Alphaproteobacteria</taxon>
        <taxon>Sphingomonadales</taxon>
        <taxon>Sphingomonadaceae</taxon>
        <taxon>Sphingomonas</taxon>
    </lineage>
</organism>
<sequence>MGKVNQPAVRPAYTYLAKAKYWRFRYRGFDAPLPERPGHPRFEAKYAECLALTVRPAPIAAKPSKGTFDYVLRKFYEDVEFRALSARTQANYLQFGKSVSKYLGDCAMQHTTVDMLAAVRNRMAIGYAEVMRLFISRLYVFAGDRGYVLQGLNPALRLRRIKSKGAGHEPWSHEEIALMLQYATGAIRTLIIIALCTGQRPGDVWRMNWSQVVGDFVRVRQSKTKEDLTIPMHPVLRAELDRLRAQGPVSGFIVTNRTGEPIGERGFYYRLKALVARIPNMPRRTPHGSRYATAALLRDAGCDVDQICSIIGHRTYEMAMKYLRRRQLAIEAMARLVRHAALPTQREVHALSAPLRVTGPAAGASMCRRELVEPICRPAPSVFPRTQSVVALPG</sequence>
<gene>
    <name evidence="4" type="ORF">JAO74_09080</name>
</gene>
<dbReference type="EMBL" id="JAELXS010000004">
    <property type="protein sequence ID" value="MBJ6121943.1"/>
    <property type="molecule type" value="Genomic_DNA"/>
</dbReference>
<accession>A0ABS0XPI7</accession>
<evidence type="ECO:0000313" key="4">
    <source>
        <dbReference type="EMBL" id="MBJ6121943.1"/>
    </source>
</evidence>
<dbReference type="SUPFAM" id="SSF56349">
    <property type="entry name" value="DNA breaking-rejoining enzymes"/>
    <property type="match status" value="1"/>
</dbReference>
<reference evidence="5" key="1">
    <citation type="submission" date="2020-12" db="EMBL/GenBank/DDBJ databases">
        <title>Hymenobacter sp.</title>
        <authorList>
            <person name="Kim M.K."/>
        </authorList>
    </citation>
    <scope>NUCLEOTIDE SEQUENCE [LARGE SCALE GENOMIC DNA]</scope>
    <source>
        <strain evidence="5">BT553</strain>
    </source>
</reference>
<proteinExistence type="predicted"/>
<keyword evidence="2" id="KW-0233">DNA recombination</keyword>
<dbReference type="InterPro" id="IPR050090">
    <property type="entry name" value="Tyrosine_recombinase_XerCD"/>
</dbReference>
<name>A0ABS0XPI7_9SPHN</name>
<dbReference type="Gene3D" id="1.10.443.10">
    <property type="entry name" value="Intergrase catalytic core"/>
    <property type="match status" value="1"/>
</dbReference>
<dbReference type="PANTHER" id="PTHR30349">
    <property type="entry name" value="PHAGE INTEGRASE-RELATED"/>
    <property type="match status" value="1"/>
</dbReference>
<dbReference type="Proteomes" id="UP000640426">
    <property type="component" value="Unassembled WGS sequence"/>
</dbReference>
<feature type="domain" description="Tyr recombinase" evidence="3">
    <location>
        <begin position="166"/>
        <end position="335"/>
    </location>
</feature>
<comment type="caution">
    <text evidence="4">The sequence shown here is derived from an EMBL/GenBank/DDBJ whole genome shotgun (WGS) entry which is preliminary data.</text>
</comment>
<dbReference type="InterPro" id="IPR002104">
    <property type="entry name" value="Integrase_catalytic"/>
</dbReference>